<dbReference type="PANTHER" id="PTHR43542">
    <property type="entry name" value="METHYLTRANSFERASE"/>
    <property type="match status" value="1"/>
</dbReference>
<keyword evidence="4" id="KW-1185">Reference proteome</keyword>
<dbReference type="GO" id="GO:0031167">
    <property type="term" value="P:rRNA methylation"/>
    <property type="evidence" value="ECO:0007669"/>
    <property type="project" value="InterPro"/>
</dbReference>
<dbReference type="InterPro" id="IPR029063">
    <property type="entry name" value="SAM-dependent_MTases_sf"/>
</dbReference>
<dbReference type="RefSeq" id="WP_121940529.1">
    <property type="nucleotide sequence ID" value="NZ_CP137846.1"/>
</dbReference>
<organism evidence="3 4">
    <name type="scientific">Metamycoplasma subdolum</name>
    <dbReference type="NCBI Taxonomy" id="92407"/>
    <lineage>
        <taxon>Bacteria</taxon>
        <taxon>Bacillati</taxon>
        <taxon>Mycoplasmatota</taxon>
        <taxon>Mycoplasmoidales</taxon>
        <taxon>Metamycoplasmataceae</taxon>
        <taxon>Metamycoplasma</taxon>
    </lineage>
</organism>
<dbReference type="NCBIfam" id="TIGR00095">
    <property type="entry name" value="16S rRNA (guanine(966)-N(2))-methyltransferase RsmD"/>
    <property type="match status" value="1"/>
</dbReference>
<name>A0A3M0A3F4_9BACT</name>
<dbReference type="Pfam" id="PF03602">
    <property type="entry name" value="Cons_hypoth95"/>
    <property type="match status" value="1"/>
</dbReference>
<dbReference type="PIRSF" id="PIRSF004553">
    <property type="entry name" value="CHP00095"/>
    <property type="match status" value="1"/>
</dbReference>
<dbReference type="OrthoDB" id="9803017at2"/>
<dbReference type="Gene3D" id="3.40.50.150">
    <property type="entry name" value="Vaccinia Virus protein VP39"/>
    <property type="match status" value="1"/>
</dbReference>
<comment type="caution">
    <text evidence="3">The sequence shown here is derived from an EMBL/GenBank/DDBJ whole genome shotgun (WGS) entry which is preliminary data.</text>
</comment>
<dbReference type="PANTHER" id="PTHR43542:SF1">
    <property type="entry name" value="METHYLTRANSFERASE"/>
    <property type="match status" value="1"/>
</dbReference>
<keyword evidence="1 3" id="KW-0489">Methyltransferase</keyword>
<dbReference type="GO" id="GO:0003676">
    <property type="term" value="F:nucleic acid binding"/>
    <property type="evidence" value="ECO:0007669"/>
    <property type="project" value="InterPro"/>
</dbReference>
<dbReference type="Proteomes" id="UP000267246">
    <property type="component" value="Unassembled WGS sequence"/>
</dbReference>
<evidence type="ECO:0000313" key="4">
    <source>
        <dbReference type="Proteomes" id="UP000267246"/>
    </source>
</evidence>
<sequence length="180" mass="21084">MLRIIAGKYRSRKLIEPSKDTTRPTTDRAREALFSSLQFEIENKTFLDLFAGSGAFCFEALSRGAKSAISVEKNREVFEIIKLNKEMLQEDNLQVFHSDALSFLKNNLDKKFDFIYLDPPYAIVDVLCECLNWITKFEMVNEGKIIVETNLEKLDCRLNNYEVFKIRRYGKIYFHFIAKK</sequence>
<dbReference type="SUPFAM" id="SSF53335">
    <property type="entry name" value="S-adenosyl-L-methionine-dependent methyltransferases"/>
    <property type="match status" value="1"/>
</dbReference>
<dbReference type="EMBL" id="REFI01000005">
    <property type="protein sequence ID" value="RMA78984.1"/>
    <property type="molecule type" value="Genomic_DNA"/>
</dbReference>
<protein>
    <submittedName>
        <fullName evidence="3">16S rRNA (Guanine(966)-N(2))-methyltransferase RsmD</fullName>
    </submittedName>
</protein>
<evidence type="ECO:0000256" key="2">
    <source>
        <dbReference type="ARBA" id="ARBA00022679"/>
    </source>
</evidence>
<accession>A0A3M0A3F4</accession>
<dbReference type="InterPro" id="IPR004398">
    <property type="entry name" value="RNA_MeTrfase_RsmD"/>
</dbReference>
<reference evidence="3 4" key="1">
    <citation type="submission" date="2018-10" db="EMBL/GenBank/DDBJ databases">
        <title>Genomic Encyclopedia of Archaeal and Bacterial Type Strains, Phase II (KMG-II): from individual species to whole genera.</title>
        <authorList>
            <person name="Goeker M."/>
        </authorList>
    </citation>
    <scope>NUCLEOTIDE SEQUENCE [LARGE SCALE GENOMIC DNA]</scope>
    <source>
        <strain evidence="3 4">ATCC 29870</strain>
    </source>
</reference>
<gene>
    <name evidence="3" type="ORF">JN00_0028</name>
</gene>
<evidence type="ECO:0000313" key="3">
    <source>
        <dbReference type="EMBL" id="RMA78984.1"/>
    </source>
</evidence>
<proteinExistence type="predicted"/>
<dbReference type="CDD" id="cd02440">
    <property type="entry name" value="AdoMet_MTases"/>
    <property type="match status" value="1"/>
</dbReference>
<keyword evidence="2 3" id="KW-0808">Transferase</keyword>
<dbReference type="PROSITE" id="PS00092">
    <property type="entry name" value="N6_MTASE"/>
    <property type="match status" value="1"/>
</dbReference>
<dbReference type="InterPro" id="IPR002052">
    <property type="entry name" value="DNA_methylase_N6_adenine_CS"/>
</dbReference>
<dbReference type="GO" id="GO:0008168">
    <property type="term" value="F:methyltransferase activity"/>
    <property type="evidence" value="ECO:0007669"/>
    <property type="project" value="UniProtKB-KW"/>
</dbReference>
<evidence type="ECO:0000256" key="1">
    <source>
        <dbReference type="ARBA" id="ARBA00022603"/>
    </source>
</evidence>
<dbReference type="AlphaFoldDB" id="A0A3M0A3F4"/>